<dbReference type="EC" id="2.8.2.-" evidence="3"/>
<keyword evidence="6" id="KW-1185">Reference proteome</keyword>
<reference evidence="5" key="2">
    <citation type="submission" date="2025-09" db="UniProtKB">
        <authorList>
            <consortium name="Ensembl"/>
        </authorList>
    </citation>
    <scope>IDENTIFICATION</scope>
</reference>
<keyword evidence="2 3" id="KW-0808">Transferase</keyword>
<dbReference type="Proteomes" id="UP000694388">
    <property type="component" value="Unplaced"/>
</dbReference>
<evidence type="ECO:0000256" key="2">
    <source>
        <dbReference type="ARBA" id="ARBA00022679"/>
    </source>
</evidence>
<protein>
    <recommendedName>
        <fullName evidence="3">Sulfotransferase</fullName>
        <ecNumber evidence="3">2.8.2.-</ecNumber>
    </recommendedName>
</protein>
<dbReference type="PANTHER" id="PTHR11783">
    <property type="entry name" value="SULFOTRANSFERASE SULT"/>
    <property type="match status" value="1"/>
</dbReference>
<evidence type="ECO:0000259" key="4">
    <source>
        <dbReference type="Pfam" id="PF00685"/>
    </source>
</evidence>
<dbReference type="GeneTree" id="ENSGT00940000168892"/>
<feature type="domain" description="Sulfotransferase" evidence="4">
    <location>
        <begin position="23"/>
        <end position="253"/>
    </location>
</feature>
<organism evidence="5 6">
    <name type="scientific">Eptatretus burgeri</name>
    <name type="common">Inshore hagfish</name>
    <dbReference type="NCBI Taxonomy" id="7764"/>
    <lineage>
        <taxon>Eukaryota</taxon>
        <taxon>Metazoa</taxon>
        <taxon>Chordata</taxon>
        <taxon>Craniata</taxon>
        <taxon>Vertebrata</taxon>
        <taxon>Cyclostomata</taxon>
        <taxon>Myxini</taxon>
        <taxon>Myxiniformes</taxon>
        <taxon>Myxinidae</taxon>
        <taxon>Eptatretinae</taxon>
        <taxon>Eptatretus</taxon>
    </lineage>
</organism>
<proteinExistence type="inferred from homology"/>
<dbReference type="Gene3D" id="3.40.50.300">
    <property type="entry name" value="P-loop containing nucleotide triphosphate hydrolases"/>
    <property type="match status" value="1"/>
</dbReference>
<dbReference type="Pfam" id="PF00685">
    <property type="entry name" value="Sulfotransfer_1"/>
    <property type="match status" value="1"/>
</dbReference>
<evidence type="ECO:0000256" key="3">
    <source>
        <dbReference type="RuleBase" id="RU361155"/>
    </source>
</evidence>
<dbReference type="InterPro" id="IPR027417">
    <property type="entry name" value="P-loop_NTPase"/>
</dbReference>
<evidence type="ECO:0000256" key="1">
    <source>
        <dbReference type="ARBA" id="ARBA00005771"/>
    </source>
</evidence>
<dbReference type="AlphaFoldDB" id="A0A8C4QJI6"/>
<dbReference type="Ensembl" id="ENSEBUT00000016870.1">
    <property type="protein sequence ID" value="ENSEBUP00000016294.1"/>
    <property type="gene ID" value="ENSEBUG00000010224.1"/>
</dbReference>
<sequence length="274" mass="31633">NTSTSRTDSIQCPCGHIQYVFAGTTWMQVLVSLIQVEGDNSRLEDVATFDRTPWLELHHQKVLEAQSPRTITTHLPFRLMPRRLREGAAKVIYVTRNPKDVLVSFFHFFAILKAKPSDVPSKFEDVLQSFLEGQSSYGEWSEHVRGWLNSGYKNFLHVTYEEMSKDLAAVIKRICTFLDKSLTEEQVQGVMKHSSFESMRHNPLTNYSKMEELYDLSKGDFIRKGKVGDWKNHFTVAQSERFDVAYRERMEGLHLDLTWDLPPSREKLPVGSSV</sequence>
<accession>A0A8C4QJI6</accession>
<evidence type="ECO:0000313" key="6">
    <source>
        <dbReference type="Proteomes" id="UP000694388"/>
    </source>
</evidence>
<evidence type="ECO:0000313" key="5">
    <source>
        <dbReference type="Ensembl" id="ENSEBUP00000016294.1"/>
    </source>
</evidence>
<dbReference type="SUPFAM" id="SSF52540">
    <property type="entry name" value="P-loop containing nucleoside triphosphate hydrolases"/>
    <property type="match status" value="1"/>
</dbReference>
<dbReference type="GO" id="GO:0008146">
    <property type="term" value="F:sulfotransferase activity"/>
    <property type="evidence" value="ECO:0007669"/>
    <property type="project" value="InterPro"/>
</dbReference>
<reference evidence="5" key="1">
    <citation type="submission" date="2025-08" db="UniProtKB">
        <authorList>
            <consortium name="Ensembl"/>
        </authorList>
    </citation>
    <scope>IDENTIFICATION</scope>
</reference>
<comment type="similarity">
    <text evidence="1 3">Belongs to the sulfotransferase 1 family.</text>
</comment>
<dbReference type="InterPro" id="IPR000863">
    <property type="entry name" value="Sulfotransferase_dom"/>
</dbReference>
<name>A0A8C4QJI6_EPTBU</name>